<accession>A0A6G9VS41</accession>
<keyword evidence="4" id="KW-0808">Transferase</keyword>
<sequence length="353" mass="40725">MDKKYTILIIDDQPENLHYLRRILIQEGYDIKATSDGYMAIEATKWNIPDLILLDIKMPIIDGFSVCKLLKKNQLLEEIPVIFISALDNMEYKIHAFEEGGVDYITKPFEPKEVLARVKTQLQIHQNKLMIKKLLQHQDIFIKKIMHEINTPLSIISLNSDALERVLGERDELNAIKASTKTLSSIYSDLSYLVKKESRHYETKEIFVLPFLASRISFFNEIARIKNVHINFEYSNEFTIIINEYELERIIDNTLSNAIKYSKPNQSIDVFMGDYEQKQIIKIQDHGMGIEEGVDIFMPFYQQSIANIGLGLGLTIVKEICNKYAITIDVSSQKNNGTTFLYDVSVLSQKVNN</sequence>
<dbReference type="EC" id="2.7.13.3" evidence="2"/>
<keyword evidence="4" id="KW-0418">Kinase</keyword>
<dbReference type="RefSeq" id="WP_096047440.1">
    <property type="nucleotide sequence ID" value="NZ_CP023275.1"/>
</dbReference>
<proteinExistence type="predicted"/>
<evidence type="ECO:0000256" key="2">
    <source>
        <dbReference type="ARBA" id="ARBA00012438"/>
    </source>
</evidence>
<dbReference type="SUPFAM" id="SSF55874">
    <property type="entry name" value="ATPase domain of HSP90 chaperone/DNA topoisomerase II/histidine kinase"/>
    <property type="match status" value="1"/>
</dbReference>
<dbReference type="Pfam" id="PF02518">
    <property type="entry name" value="HATPase_c"/>
    <property type="match status" value="1"/>
</dbReference>
<dbReference type="InterPro" id="IPR011006">
    <property type="entry name" value="CheY-like_superfamily"/>
</dbReference>
<dbReference type="Pfam" id="PF00512">
    <property type="entry name" value="HisKA"/>
    <property type="match status" value="1"/>
</dbReference>
<dbReference type="SMART" id="SM00448">
    <property type="entry name" value="REC"/>
    <property type="match status" value="1"/>
</dbReference>
<organism evidence="4 5">
    <name type="scientific">Sulfurospirillum diekertiae</name>
    <dbReference type="NCBI Taxonomy" id="1854492"/>
    <lineage>
        <taxon>Bacteria</taxon>
        <taxon>Pseudomonadati</taxon>
        <taxon>Campylobacterota</taxon>
        <taxon>Epsilonproteobacteria</taxon>
        <taxon>Campylobacterales</taxon>
        <taxon>Sulfurospirillaceae</taxon>
        <taxon>Sulfurospirillum</taxon>
    </lineage>
</organism>
<dbReference type="Gene3D" id="1.10.287.130">
    <property type="match status" value="1"/>
</dbReference>
<evidence type="ECO:0000313" key="5">
    <source>
        <dbReference type="Proteomes" id="UP000502831"/>
    </source>
</evidence>
<dbReference type="PANTHER" id="PTHR43547">
    <property type="entry name" value="TWO-COMPONENT HISTIDINE KINASE"/>
    <property type="match status" value="1"/>
</dbReference>
<dbReference type="Gene3D" id="3.30.565.10">
    <property type="entry name" value="Histidine kinase-like ATPase, C-terminal domain"/>
    <property type="match status" value="1"/>
</dbReference>
<reference evidence="4 5" key="1">
    <citation type="journal article" date="2017" name="Environ. Sci. Technol.">
        <title>Organohalide Respiration with Chlorinated Ethenes under Low pH Conditions.</title>
        <authorList>
            <person name="Yang Y."/>
            <person name="Capiro N.L."/>
            <person name="Marcet T.F."/>
            <person name="Yan J."/>
            <person name="Pennell K.D."/>
            <person name="Loffler F.E."/>
        </authorList>
    </citation>
    <scope>NUCLEOTIDE SEQUENCE [LARGE SCALE GENOMIC DNA]</scope>
    <source>
        <strain evidence="4 5">ACSDCE</strain>
    </source>
</reference>
<dbReference type="PANTHER" id="PTHR43547:SF2">
    <property type="entry name" value="HYBRID SIGNAL TRANSDUCTION HISTIDINE KINASE C"/>
    <property type="match status" value="1"/>
</dbReference>
<dbReference type="GO" id="GO:0000155">
    <property type="term" value="F:phosphorelay sensor kinase activity"/>
    <property type="evidence" value="ECO:0007669"/>
    <property type="project" value="InterPro"/>
</dbReference>
<evidence type="ECO:0000256" key="1">
    <source>
        <dbReference type="ARBA" id="ARBA00000085"/>
    </source>
</evidence>
<dbReference type="InterPro" id="IPR036097">
    <property type="entry name" value="HisK_dim/P_sf"/>
</dbReference>
<dbReference type="CDD" id="cd00082">
    <property type="entry name" value="HisKA"/>
    <property type="match status" value="1"/>
</dbReference>
<dbReference type="InterPro" id="IPR036890">
    <property type="entry name" value="HATPase_C_sf"/>
</dbReference>
<dbReference type="InterPro" id="IPR004358">
    <property type="entry name" value="Sig_transdc_His_kin-like_C"/>
</dbReference>
<evidence type="ECO:0000313" key="4">
    <source>
        <dbReference type="EMBL" id="QIR75680.1"/>
    </source>
</evidence>
<dbReference type="OrthoDB" id="9761634at2"/>
<dbReference type="SUPFAM" id="SSF47384">
    <property type="entry name" value="Homodimeric domain of signal transducing histidine kinase"/>
    <property type="match status" value="1"/>
</dbReference>
<dbReference type="InterPro" id="IPR003594">
    <property type="entry name" value="HATPase_dom"/>
</dbReference>
<dbReference type="Gene3D" id="3.40.50.2300">
    <property type="match status" value="1"/>
</dbReference>
<dbReference type="SMART" id="SM00388">
    <property type="entry name" value="HisKA"/>
    <property type="match status" value="1"/>
</dbReference>
<dbReference type="EMBL" id="CP039734">
    <property type="protein sequence ID" value="QIR75680.1"/>
    <property type="molecule type" value="Genomic_DNA"/>
</dbReference>
<dbReference type="PROSITE" id="PS50109">
    <property type="entry name" value="HIS_KIN"/>
    <property type="match status" value="1"/>
</dbReference>
<dbReference type="Pfam" id="PF00072">
    <property type="entry name" value="Response_reg"/>
    <property type="match status" value="1"/>
</dbReference>
<dbReference type="SMART" id="SM00387">
    <property type="entry name" value="HATPase_c"/>
    <property type="match status" value="1"/>
</dbReference>
<protein>
    <recommendedName>
        <fullName evidence="2">histidine kinase</fullName>
        <ecNumber evidence="2">2.7.13.3</ecNumber>
    </recommendedName>
</protein>
<dbReference type="PROSITE" id="PS50110">
    <property type="entry name" value="RESPONSE_REGULATORY"/>
    <property type="match status" value="1"/>
</dbReference>
<dbReference type="PRINTS" id="PR00344">
    <property type="entry name" value="BCTRLSENSOR"/>
</dbReference>
<dbReference type="SUPFAM" id="SSF52172">
    <property type="entry name" value="CheY-like"/>
    <property type="match status" value="1"/>
</dbReference>
<keyword evidence="3" id="KW-0597">Phosphoprotein</keyword>
<dbReference type="Proteomes" id="UP000502831">
    <property type="component" value="Chromosome"/>
</dbReference>
<gene>
    <name evidence="4" type="ORF">FA584_05435</name>
</gene>
<name>A0A6G9VS41_9BACT</name>
<evidence type="ECO:0000256" key="3">
    <source>
        <dbReference type="ARBA" id="ARBA00022553"/>
    </source>
</evidence>
<comment type="catalytic activity">
    <reaction evidence="1">
        <text>ATP + protein L-histidine = ADP + protein N-phospho-L-histidine.</text>
        <dbReference type="EC" id="2.7.13.3"/>
    </reaction>
</comment>
<dbReference type="AlphaFoldDB" id="A0A6G9VS41"/>
<dbReference type="InterPro" id="IPR005467">
    <property type="entry name" value="His_kinase_dom"/>
</dbReference>
<dbReference type="InterPro" id="IPR001789">
    <property type="entry name" value="Sig_transdc_resp-reg_receiver"/>
</dbReference>
<dbReference type="InterPro" id="IPR003661">
    <property type="entry name" value="HisK_dim/P_dom"/>
</dbReference>